<accession>A0A087URE0</accession>
<dbReference type="OMA" id="NEWEHIM"/>
<feature type="transmembrane region" description="Helical" evidence="1">
    <location>
        <begin position="23"/>
        <end position="42"/>
    </location>
</feature>
<dbReference type="OrthoDB" id="6512918at2759"/>
<name>A0A087URE0_STEMI</name>
<reference evidence="2 3" key="1">
    <citation type="submission" date="2013-11" db="EMBL/GenBank/DDBJ databases">
        <title>Genome sequencing of Stegodyphus mimosarum.</title>
        <authorList>
            <person name="Bechsgaard J."/>
        </authorList>
    </citation>
    <scope>NUCLEOTIDE SEQUENCE [LARGE SCALE GENOMIC DNA]</scope>
</reference>
<sequence>MGFWNQLYLLLWKNFTLHKRQKVRLIVEVLWPLSLFLILMWVRSKGLKFAAHQCYFDEKAMPSAGMVPFLQNSICTFNNTCYPTANNEDARDRLIGLNSTLLLNFFQEFEEILSRRLNKKIREKFDQVLLDFETINDVIKKLTDPEVPIHGVLSVDSLIKDKHEFKEAIRSQKVKISKKALSALLSSGIRFQGIQKIFDRGRTDIVQYLCSSGGLEQLLDVPLSKRDLLFKELCNLNARRARKFSLELAKHLNYFEFLSQFSNVSANNTGRYLHLNEWEHIMSSTGGILDELKNMNNLYYIIVNFNTTFQRLLSVFDSNDENKTSHLIQLFTCGRNMSSLFDQDRGPARHFEELRQQMKNDREIFVKNDDFEYVYDNTTTPKCNNLFRTLEQNQLTRMLWNQMKPFVRGKIIYSPNSRAATTIMTTVNKTFSPLVEAVELSNNWLENWSAEVSHALLNSSQYLSIIEEFLKPEN</sequence>
<keyword evidence="1" id="KW-0472">Membrane</keyword>
<protein>
    <submittedName>
        <fullName evidence="2">Retinal-specific ATP-binding cassette transporter</fullName>
    </submittedName>
</protein>
<evidence type="ECO:0000256" key="1">
    <source>
        <dbReference type="SAM" id="Phobius"/>
    </source>
</evidence>
<dbReference type="EMBL" id="KK121182">
    <property type="protein sequence ID" value="KFM79929.1"/>
    <property type="molecule type" value="Genomic_DNA"/>
</dbReference>
<dbReference type="STRING" id="407821.A0A087URE0"/>
<feature type="non-terminal residue" evidence="2">
    <location>
        <position position="474"/>
    </location>
</feature>
<dbReference type="AlphaFoldDB" id="A0A087URE0"/>
<keyword evidence="3" id="KW-1185">Reference proteome</keyword>
<keyword evidence="2" id="KW-0547">Nucleotide-binding</keyword>
<organism evidence="2 3">
    <name type="scientific">Stegodyphus mimosarum</name>
    <name type="common">African social velvet spider</name>
    <dbReference type="NCBI Taxonomy" id="407821"/>
    <lineage>
        <taxon>Eukaryota</taxon>
        <taxon>Metazoa</taxon>
        <taxon>Ecdysozoa</taxon>
        <taxon>Arthropoda</taxon>
        <taxon>Chelicerata</taxon>
        <taxon>Arachnida</taxon>
        <taxon>Araneae</taxon>
        <taxon>Araneomorphae</taxon>
        <taxon>Entelegynae</taxon>
        <taxon>Eresoidea</taxon>
        <taxon>Eresidae</taxon>
        <taxon>Stegodyphus</taxon>
    </lineage>
</organism>
<proteinExistence type="predicted"/>
<keyword evidence="1" id="KW-1133">Transmembrane helix</keyword>
<gene>
    <name evidence="2" type="ORF">X975_01605</name>
</gene>
<keyword evidence="2" id="KW-0067">ATP-binding</keyword>
<evidence type="ECO:0000313" key="3">
    <source>
        <dbReference type="Proteomes" id="UP000054359"/>
    </source>
</evidence>
<dbReference type="Proteomes" id="UP000054359">
    <property type="component" value="Unassembled WGS sequence"/>
</dbReference>
<dbReference type="GO" id="GO:0005524">
    <property type="term" value="F:ATP binding"/>
    <property type="evidence" value="ECO:0007669"/>
    <property type="project" value="UniProtKB-KW"/>
</dbReference>
<evidence type="ECO:0000313" key="2">
    <source>
        <dbReference type="EMBL" id="KFM79929.1"/>
    </source>
</evidence>
<keyword evidence="1" id="KW-0812">Transmembrane</keyword>